<keyword evidence="3" id="KW-1185">Reference proteome</keyword>
<dbReference type="PATRIC" id="fig|1001994.6.peg.94"/>
<dbReference type="Proteomes" id="UP000004440">
    <property type="component" value="Unassembled WGS sequence"/>
</dbReference>
<proteinExistence type="predicted"/>
<comment type="caution">
    <text evidence="2">The sequence shown here is derived from an EMBL/GenBank/DDBJ whole genome shotgun (WGS) entry which is preliminary data.</text>
</comment>
<evidence type="ECO:0000259" key="1">
    <source>
        <dbReference type="Pfam" id="PF16363"/>
    </source>
</evidence>
<gene>
    <name evidence="2" type="ORF">MY1_0092</name>
</gene>
<reference evidence="2 3" key="1">
    <citation type="journal article" date="2011" name="J. Bacteriol.">
        <title>Genome Sequence of an Ammonia-Oxidizing Soil Archaeon, "Candidatus Nitrosoarchaeum koreensis" MY1.</title>
        <authorList>
            <person name="Kim B.K."/>
            <person name="Jung M.Y."/>
            <person name="Yu D.S."/>
            <person name="Park S.J."/>
            <person name="Oh T.K."/>
            <person name="Rhee S.K."/>
            <person name="Kim J.F."/>
        </authorList>
    </citation>
    <scope>NUCLEOTIDE SEQUENCE [LARGE SCALE GENOMIC DNA]</scope>
    <source>
        <strain evidence="2 3">MY1</strain>
    </source>
</reference>
<dbReference type="AlphaFoldDB" id="F9CYA1"/>
<dbReference type="SUPFAM" id="SSF51735">
    <property type="entry name" value="NAD(P)-binding Rossmann-fold domains"/>
    <property type="match status" value="1"/>
</dbReference>
<dbReference type="InterPro" id="IPR036291">
    <property type="entry name" value="NAD(P)-bd_dom_sf"/>
</dbReference>
<dbReference type="InterPro" id="IPR013445">
    <property type="entry name" value="CDP_4_6_deHydtase"/>
</dbReference>
<dbReference type="RefSeq" id="WP_007549467.1">
    <property type="nucleotide sequence ID" value="NZ_AFPU01000001.1"/>
</dbReference>
<dbReference type="EMBL" id="AFPU01000001">
    <property type="protein sequence ID" value="EGP92879.1"/>
    <property type="molecule type" value="Genomic_DNA"/>
</dbReference>
<dbReference type="STRING" id="1001994.MY1_0092"/>
<dbReference type="OrthoDB" id="4907at2157"/>
<name>F9CYA1_9ARCH</name>
<organism evidence="2 3">
    <name type="scientific">Nitrosarchaeum koreense MY1</name>
    <dbReference type="NCBI Taxonomy" id="1001994"/>
    <lineage>
        <taxon>Archaea</taxon>
        <taxon>Nitrososphaerota</taxon>
        <taxon>Nitrososphaeria</taxon>
        <taxon>Nitrosopumilales</taxon>
        <taxon>Nitrosopumilaceae</taxon>
        <taxon>Nitrosarchaeum</taxon>
    </lineage>
</organism>
<evidence type="ECO:0000313" key="2">
    <source>
        <dbReference type="EMBL" id="EGP92879.1"/>
    </source>
</evidence>
<dbReference type="Gene3D" id="3.90.25.10">
    <property type="entry name" value="UDP-galactose 4-epimerase, domain 1"/>
    <property type="match status" value="1"/>
</dbReference>
<dbReference type="PANTHER" id="PTHR43000">
    <property type="entry name" value="DTDP-D-GLUCOSE 4,6-DEHYDRATASE-RELATED"/>
    <property type="match status" value="1"/>
</dbReference>
<dbReference type="CDD" id="cd05252">
    <property type="entry name" value="CDP_GD_SDR_e"/>
    <property type="match status" value="1"/>
</dbReference>
<accession>F9CYA1</accession>
<protein>
    <submittedName>
        <fullName evidence="2">dTDP-glucose 4,6-dehydratase</fullName>
    </submittedName>
</protein>
<evidence type="ECO:0000313" key="3">
    <source>
        <dbReference type="Proteomes" id="UP000004440"/>
    </source>
</evidence>
<feature type="domain" description="NAD(P)-binding" evidence="1">
    <location>
        <begin position="12"/>
        <end position="325"/>
    </location>
</feature>
<dbReference type="Pfam" id="PF16363">
    <property type="entry name" value="GDP_Man_Dehyd"/>
    <property type="match status" value="1"/>
</dbReference>
<dbReference type="Gene3D" id="3.40.50.720">
    <property type="entry name" value="NAD(P)-binding Rossmann-like Domain"/>
    <property type="match status" value="1"/>
</dbReference>
<dbReference type="InterPro" id="IPR016040">
    <property type="entry name" value="NAD(P)-bd_dom"/>
</dbReference>
<dbReference type="NCBIfam" id="TIGR02622">
    <property type="entry name" value="CDP_4_6_dhtase"/>
    <property type="match status" value="1"/>
</dbReference>
<sequence>MNLDFWRNKKILLTGHTGFKGSWLSLWLQKLGADLVGYSKSIPTKPSLYELSHVEDKMISIMGDIGDLNKLNEVIHEHKPEIIIHMAAQSLVQESYKNPIETYTTNVLGTANIMQSIRDVNCVRVLINVTSDKCYENNDLERGYNENDPMGGFDPYSSSKGCAELVTSSFRNSFFNPTEYEKHRTAIATARAGNVIGGGDWAQNRIIPDVMKGILEKTTVKIRNPNAVRPWQFVLEPLHGYMLLAEKLWYEGPKFSEGWNFGPDYNDIRSVSWLVEKLSHLWNTQINLEYNKEGFHHEANTLKLDCTKAKQKLGWQPKTNLELGLKFVVEWYKHYELGDDIREITEQQIKEFSKL</sequence>